<keyword evidence="2" id="KW-0813">Transport</keyword>
<feature type="transmembrane region" description="Helical" evidence="7">
    <location>
        <begin position="697"/>
        <end position="720"/>
    </location>
</feature>
<evidence type="ECO:0000256" key="6">
    <source>
        <dbReference type="SAM" id="MobiDB-lite"/>
    </source>
</evidence>
<dbReference type="PANTHER" id="PTHR23506">
    <property type="entry name" value="GH10249P"/>
    <property type="match status" value="1"/>
</dbReference>
<feature type="transmembrane region" description="Helical" evidence="7">
    <location>
        <begin position="492"/>
        <end position="510"/>
    </location>
</feature>
<feature type="transmembrane region" description="Helical" evidence="7">
    <location>
        <begin position="626"/>
        <end position="645"/>
    </location>
</feature>
<feature type="transmembrane region" description="Helical" evidence="7">
    <location>
        <begin position="396"/>
        <end position="416"/>
    </location>
</feature>
<feature type="domain" description="Major facilitator superfamily (MFS) profile" evidence="8">
    <location>
        <begin position="330"/>
        <end position="724"/>
    </location>
</feature>
<dbReference type="Proteomes" id="UP001303046">
    <property type="component" value="Unassembled WGS sequence"/>
</dbReference>
<comment type="caution">
    <text evidence="9">The sequence shown here is derived from an EMBL/GenBank/DDBJ whole genome shotgun (WGS) entry which is preliminary data.</text>
</comment>
<proteinExistence type="predicted"/>
<dbReference type="EMBL" id="JAVFWL010000006">
    <property type="protein sequence ID" value="KAK6760005.1"/>
    <property type="molecule type" value="Genomic_DNA"/>
</dbReference>
<sequence>MTDKDLNPLENSRILNVAFPSTSDSENCEMVALNGNIKKDVSENEDENCPAPMDSLVQFTQDPMEIQPSSEHSQIPTPENASDKRSFSTESNSSDKETTNDGNLKKFSKMADVFNLIPSDIKSILYDERSTPFDHGNPRTFRRNVSIASPEKTIERLRGSNMDQRSPPLYDSDAGYSERTPLLGPCRSVSSLPSVVGYDSTRSVFDFPGPSTARSEVGRDELRRKRRRIRRYSQQRIMATQKMRPYIASPFMPIATQLSIPLERRAPSSPKEAKRNLAYGSARRPAEEGLLAGDEQRTPSSNEEESSSEDESAVTIKGSFAALSSKEWITVVMLALANLCSTIAFSCIAPFYPDEAKKKGMSESQTGIVFGIFELVMFVTAPIFGRYMTSIGSKNMFTLGLTITGITAILFGFLNFLPSGPIFFFASLLIRILEAIGDAAFVTSSFAISAKCFPGNIAVIVGLMETFAGLGYTAGPLIGGFLYEFGGFQVPFLALGVILMFATFLAYMLIENYKDDDVGSSKGMLAMLRIPVIWIMVYAIVVCAISLSFLDPTLSAHLQSFNLSPTMIGLMFLLCGGIYTISAPIWGLLIDKFHCTTSVMIFGSATTVISMALIGPSPFLPFDKDLVIIGVSLAILGVAAGALYIPTFQNCLDAVKEHGYDDSFRTYGCVSGVFQSAFAFGGFMGPTVGGFAVEKIGFAWTTTIIGAIHVMFLFVVSIFYSSRCSRRRAQHST</sequence>
<dbReference type="Gene3D" id="1.20.1250.20">
    <property type="entry name" value="MFS general substrate transporter like domains"/>
    <property type="match status" value="2"/>
</dbReference>
<feature type="compositionally biased region" description="Acidic residues" evidence="6">
    <location>
        <begin position="302"/>
        <end position="312"/>
    </location>
</feature>
<feature type="transmembrane region" description="Helical" evidence="7">
    <location>
        <begin position="422"/>
        <end position="441"/>
    </location>
</feature>
<evidence type="ECO:0000256" key="4">
    <source>
        <dbReference type="ARBA" id="ARBA00022989"/>
    </source>
</evidence>
<evidence type="ECO:0000256" key="7">
    <source>
        <dbReference type="SAM" id="Phobius"/>
    </source>
</evidence>
<feature type="transmembrane region" description="Helical" evidence="7">
    <location>
        <begin position="328"/>
        <end position="352"/>
    </location>
</feature>
<feature type="transmembrane region" description="Helical" evidence="7">
    <location>
        <begin position="666"/>
        <end position="685"/>
    </location>
</feature>
<dbReference type="PROSITE" id="PS50850">
    <property type="entry name" value="MFS"/>
    <property type="match status" value="1"/>
</dbReference>
<evidence type="ECO:0000256" key="3">
    <source>
        <dbReference type="ARBA" id="ARBA00022692"/>
    </source>
</evidence>
<comment type="subcellular location">
    <subcellularLocation>
        <location evidence="1">Membrane</location>
        <topology evidence="1">Multi-pass membrane protein</topology>
    </subcellularLocation>
</comment>
<dbReference type="InterPro" id="IPR020846">
    <property type="entry name" value="MFS_dom"/>
</dbReference>
<feature type="compositionally biased region" description="Basic and acidic residues" evidence="6">
    <location>
        <begin position="81"/>
        <end position="99"/>
    </location>
</feature>
<dbReference type="CDD" id="cd17385">
    <property type="entry name" value="MFS_SLC18B1"/>
    <property type="match status" value="1"/>
</dbReference>
<name>A0ABR1ECF6_NECAM</name>
<keyword evidence="5 7" id="KW-0472">Membrane</keyword>
<evidence type="ECO:0000313" key="10">
    <source>
        <dbReference type="Proteomes" id="UP001303046"/>
    </source>
</evidence>
<evidence type="ECO:0000313" key="9">
    <source>
        <dbReference type="EMBL" id="KAK6760005.1"/>
    </source>
</evidence>
<gene>
    <name evidence="9" type="primary">Necator_chrX.g21670</name>
    <name evidence="9" type="ORF">RB195_021509</name>
</gene>
<feature type="transmembrane region" description="Helical" evidence="7">
    <location>
        <begin position="364"/>
        <end position="384"/>
    </location>
</feature>
<feature type="transmembrane region" description="Helical" evidence="7">
    <location>
        <begin position="531"/>
        <end position="550"/>
    </location>
</feature>
<dbReference type="InterPro" id="IPR050930">
    <property type="entry name" value="MFS_Vesicular_Transporter"/>
</dbReference>
<dbReference type="Pfam" id="PF07690">
    <property type="entry name" value="MFS_1"/>
    <property type="match status" value="1"/>
</dbReference>
<organism evidence="9 10">
    <name type="scientific">Necator americanus</name>
    <name type="common">Human hookworm</name>
    <dbReference type="NCBI Taxonomy" id="51031"/>
    <lineage>
        <taxon>Eukaryota</taxon>
        <taxon>Metazoa</taxon>
        <taxon>Ecdysozoa</taxon>
        <taxon>Nematoda</taxon>
        <taxon>Chromadorea</taxon>
        <taxon>Rhabditida</taxon>
        <taxon>Rhabditina</taxon>
        <taxon>Rhabditomorpha</taxon>
        <taxon>Strongyloidea</taxon>
        <taxon>Ancylostomatidae</taxon>
        <taxon>Bunostominae</taxon>
        <taxon>Necator</taxon>
    </lineage>
</organism>
<feature type="transmembrane region" description="Helical" evidence="7">
    <location>
        <begin position="570"/>
        <end position="589"/>
    </location>
</feature>
<evidence type="ECO:0000256" key="5">
    <source>
        <dbReference type="ARBA" id="ARBA00023136"/>
    </source>
</evidence>
<feature type="transmembrane region" description="Helical" evidence="7">
    <location>
        <begin position="601"/>
        <end position="620"/>
    </location>
</feature>
<dbReference type="PANTHER" id="PTHR23506:SF26">
    <property type="entry name" value="MFS-TYPE TRANSPORTER SLC18B1"/>
    <property type="match status" value="1"/>
</dbReference>
<dbReference type="InterPro" id="IPR011701">
    <property type="entry name" value="MFS"/>
</dbReference>
<keyword evidence="3 7" id="KW-0812">Transmembrane</keyword>
<accession>A0ABR1ECF6</accession>
<evidence type="ECO:0000259" key="8">
    <source>
        <dbReference type="PROSITE" id="PS50850"/>
    </source>
</evidence>
<evidence type="ECO:0000256" key="1">
    <source>
        <dbReference type="ARBA" id="ARBA00004141"/>
    </source>
</evidence>
<feature type="region of interest" description="Disordered" evidence="6">
    <location>
        <begin position="288"/>
        <end position="312"/>
    </location>
</feature>
<evidence type="ECO:0000256" key="2">
    <source>
        <dbReference type="ARBA" id="ARBA00022448"/>
    </source>
</evidence>
<feature type="transmembrane region" description="Helical" evidence="7">
    <location>
        <begin position="453"/>
        <end position="472"/>
    </location>
</feature>
<keyword evidence="4 7" id="KW-1133">Transmembrane helix</keyword>
<feature type="region of interest" description="Disordered" evidence="6">
    <location>
        <begin position="39"/>
        <end position="103"/>
    </location>
</feature>
<dbReference type="SUPFAM" id="SSF103473">
    <property type="entry name" value="MFS general substrate transporter"/>
    <property type="match status" value="1"/>
</dbReference>
<feature type="compositionally biased region" description="Polar residues" evidence="6">
    <location>
        <begin position="57"/>
        <end position="80"/>
    </location>
</feature>
<protein>
    <recommendedName>
        <fullName evidence="8">Major facilitator superfamily (MFS) profile domain-containing protein</fullName>
    </recommendedName>
</protein>
<reference evidence="9 10" key="1">
    <citation type="submission" date="2023-08" db="EMBL/GenBank/DDBJ databases">
        <title>A Necator americanus chromosomal reference genome.</title>
        <authorList>
            <person name="Ilik V."/>
            <person name="Petrzelkova K.J."/>
            <person name="Pardy F."/>
            <person name="Fuh T."/>
            <person name="Niatou-Singa F.S."/>
            <person name="Gouil Q."/>
            <person name="Baker L."/>
            <person name="Ritchie M.E."/>
            <person name="Jex A.R."/>
            <person name="Gazzola D."/>
            <person name="Li H."/>
            <person name="Toshio Fujiwara R."/>
            <person name="Zhan B."/>
            <person name="Aroian R.V."/>
            <person name="Pafco B."/>
            <person name="Schwarz E.M."/>
        </authorList>
    </citation>
    <scope>NUCLEOTIDE SEQUENCE [LARGE SCALE GENOMIC DNA]</scope>
    <source>
        <strain evidence="9 10">Aroian</strain>
        <tissue evidence="9">Whole animal</tissue>
    </source>
</reference>
<keyword evidence="10" id="KW-1185">Reference proteome</keyword>
<dbReference type="InterPro" id="IPR036259">
    <property type="entry name" value="MFS_trans_sf"/>
</dbReference>